<feature type="transmembrane region" description="Helical" evidence="7">
    <location>
        <begin position="173"/>
        <end position="199"/>
    </location>
</feature>
<feature type="transmembrane region" description="Helical" evidence="7">
    <location>
        <begin position="6"/>
        <end position="39"/>
    </location>
</feature>
<dbReference type="Pfam" id="PF06808">
    <property type="entry name" value="DctM"/>
    <property type="match status" value="1"/>
</dbReference>
<evidence type="ECO:0000256" key="7">
    <source>
        <dbReference type="SAM" id="Phobius"/>
    </source>
</evidence>
<comment type="subcellular location">
    <subcellularLocation>
        <location evidence="1">Cell inner membrane</location>
        <topology evidence="1">Multi-pass membrane protein</topology>
    </subcellularLocation>
</comment>
<feature type="transmembrane region" description="Helical" evidence="7">
    <location>
        <begin position="405"/>
        <end position="428"/>
    </location>
</feature>
<keyword evidence="4 7" id="KW-0812">Transmembrane</keyword>
<keyword evidence="2" id="KW-1003">Cell membrane</keyword>
<dbReference type="EMBL" id="BMHA01000002">
    <property type="protein sequence ID" value="GGI04092.1"/>
    <property type="molecule type" value="Genomic_DNA"/>
</dbReference>
<feature type="transmembrane region" description="Helical" evidence="7">
    <location>
        <begin position="60"/>
        <end position="80"/>
    </location>
</feature>
<evidence type="ECO:0000313" key="9">
    <source>
        <dbReference type="EMBL" id="GGI04092.1"/>
    </source>
</evidence>
<feature type="transmembrane region" description="Helical" evidence="7">
    <location>
        <begin position="100"/>
        <end position="129"/>
    </location>
</feature>
<evidence type="ECO:0000259" key="8">
    <source>
        <dbReference type="Pfam" id="PF06808"/>
    </source>
</evidence>
<gene>
    <name evidence="9" type="ORF">GCM10011354_07330</name>
</gene>
<keyword evidence="5 7" id="KW-1133">Transmembrane helix</keyword>
<evidence type="ECO:0000256" key="4">
    <source>
        <dbReference type="ARBA" id="ARBA00022692"/>
    </source>
</evidence>
<feature type="transmembrane region" description="Helical" evidence="7">
    <location>
        <begin position="281"/>
        <end position="306"/>
    </location>
</feature>
<evidence type="ECO:0000256" key="6">
    <source>
        <dbReference type="ARBA" id="ARBA00023136"/>
    </source>
</evidence>
<keyword evidence="3" id="KW-0997">Cell inner membrane</keyword>
<dbReference type="OrthoDB" id="9777699at2"/>
<evidence type="ECO:0000313" key="10">
    <source>
        <dbReference type="Proteomes" id="UP000650511"/>
    </source>
</evidence>
<sequence length="433" mass="45347">MSSELIGLLGFAVLILLLVARVPVGIAMILVSVAGYGLVVRPDAALARLGSDAFASTASYTLSVIPLFVLMGLLLAQAALGRDLYRFLDGLLWRVRGGLALATIGASSLFGAVSGSATASASTMSLVAMPEMRRYNYDEGLGAACIAVGGTLGSLIPPSAVLVLYGILTEENIGALLIGGILPGLMTTLLLMLTAYLLVRRRPQLAPGAEGHVQRSPMRTLVLRVWAVPAIFGLSMGGIYLGVFTPTEAGAVGAFLALAFSVLSGRLSWSGFIEAVSQTVRLSAMIFLVVIGGRMFGFFLSATGIPRTLGGFIGDLEVAGWVVAAAILLLYVVLGAFMDEIAILVIMTPIMYPIVIDLGFDGVWFGVLSIMMLLTGLLTPPVGIISFVVSRVADVPLEKVFRSVAPFWLALVVAALLVIFFPQIVLVLPGLMG</sequence>
<reference evidence="9" key="1">
    <citation type="journal article" date="2014" name="Int. J. Syst. Evol. Microbiol.">
        <title>Complete genome sequence of Corynebacterium casei LMG S-19264T (=DSM 44701T), isolated from a smear-ripened cheese.</title>
        <authorList>
            <consortium name="US DOE Joint Genome Institute (JGI-PGF)"/>
            <person name="Walter F."/>
            <person name="Albersmeier A."/>
            <person name="Kalinowski J."/>
            <person name="Ruckert C."/>
        </authorList>
    </citation>
    <scope>NUCLEOTIDE SEQUENCE</scope>
    <source>
        <strain evidence="9">CGMCC 1.14988</strain>
    </source>
</reference>
<evidence type="ECO:0000256" key="2">
    <source>
        <dbReference type="ARBA" id="ARBA00022475"/>
    </source>
</evidence>
<organism evidence="9 10">
    <name type="scientific">Egicoccus halophilus</name>
    <dbReference type="NCBI Taxonomy" id="1670830"/>
    <lineage>
        <taxon>Bacteria</taxon>
        <taxon>Bacillati</taxon>
        <taxon>Actinomycetota</taxon>
        <taxon>Nitriliruptoria</taxon>
        <taxon>Egicoccales</taxon>
        <taxon>Egicoccaceae</taxon>
        <taxon>Egicoccus</taxon>
    </lineage>
</organism>
<feature type="transmembrane region" description="Helical" evidence="7">
    <location>
        <begin position="366"/>
        <end position="393"/>
    </location>
</feature>
<proteinExistence type="predicted"/>
<dbReference type="PIRSF" id="PIRSF006066">
    <property type="entry name" value="HI0050"/>
    <property type="match status" value="1"/>
</dbReference>
<dbReference type="NCBIfam" id="TIGR00786">
    <property type="entry name" value="dctM"/>
    <property type="match status" value="1"/>
</dbReference>
<dbReference type="AlphaFoldDB" id="A0A8J3ABF9"/>
<feature type="transmembrane region" description="Helical" evidence="7">
    <location>
        <begin position="141"/>
        <end position="167"/>
    </location>
</feature>
<reference evidence="9" key="2">
    <citation type="submission" date="2020-09" db="EMBL/GenBank/DDBJ databases">
        <authorList>
            <person name="Sun Q."/>
            <person name="Zhou Y."/>
        </authorList>
    </citation>
    <scope>NUCLEOTIDE SEQUENCE</scope>
    <source>
        <strain evidence="9">CGMCC 1.14988</strain>
    </source>
</reference>
<feature type="domain" description="TRAP C4-dicarboxylate transport system permease DctM subunit" evidence="8">
    <location>
        <begin position="11"/>
        <end position="424"/>
    </location>
</feature>
<dbReference type="Proteomes" id="UP000650511">
    <property type="component" value="Unassembled WGS sequence"/>
</dbReference>
<dbReference type="PANTHER" id="PTHR33362:SF5">
    <property type="entry name" value="C4-DICARBOXYLATE TRAP TRANSPORTER LARGE PERMEASE PROTEIN DCTM"/>
    <property type="match status" value="1"/>
</dbReference>
<feature type="transmembrane region" description="Helical" evidence="7">
    <location>
        <begin position="341"/>
        <end position="360"/>
    </location>
</feature>
<keyword evidence="6 7" id="KW-0472">Membrane</keyword>
<keyword evidence="10" id="KW-1185">Reference proteome</keyword>
<feature type="transmembrane region" description="Helical" evidence="7">
    <location>
        <begin position="249"/>
        <end position="269"/>
    </location>
</feature>
<dbReference type="PANTHER" id="PTHR33362">
    <property type="entry name" value="SIALIC ACID TRAP TRANSPORTER PERMEASE PROTEIN SIAT-RELATED"/>
    <property type="match status" value="1"/>
</dbReference>
<evidence type="ECO:0000256" key="1">
    <source>
        <dbReference type="ARBA" id="ARBA00004429"/>
    </source>
</evidence>
<name>A0A8J3ABF9_9ACTN</name>
<feature type="transmembrane region" description="Helical" evidence="7">
    <location>
        <begin position="318"/>
        <end position="334"/>
    </location>
</feature>
<accession>A0A8J3ABF9</accession>
<dbReference type="GO" id="GO:0022857">
    <property type="term" value="F:transmembrane transporter activity"/>
    <property type="evidence" value="ECO:0007669"/>
    <property type="project" value="TreeGrafter"/>
</dbReference>
<dbReference type="InterPro" id="IPR004681">
    <property type="entry name" value="TRAP_DctM"/>
</dbReference>
<feature type="transmembrane region" description="Helical" evidence="7">
    <location>
        <begin position="220"/>
        <end position="243"/>
    </location>
</feature>
<dbReference type="GO" id="GO:0005886">
    <property type="term" value="C:plasma membrane"/>
    <property type="evidence" value="ECO:0007669"/>
    <property type="project" value="UniProtKB-SubCell"/>
</dbReference>
<dbReference type="InterPro" id="IPR010656">
    <property type="entry name" value="DctM"/>
</dbReference>
<comment type="caution">
    <text evidence="9">The sequence shown here is derived from an EMBL/GenBank/DDBJ whole genome shotgun (WGS) entry which is preliminary data.</text>
</comment>
<evidence type="ECO:0000256" key="5">
    <source>
        <dbReference type="ARBA" id="ARBA00022989"/>
    </source>
</evidence>
<evidence type="ECO:0000256" key="3">
    <source>
        <dbReference type="ARBA" id="ARBA00022519"/>
    </source>
</evidence>
<protein>
    <submittedName>
        <fullName evidence="9">C4-dicarboxylate ABC transporter permease</fullName>
    </submittedName>
</protein>
<dbReference type="RefSeq" id="WP_130650782.1">
    <property type="nucleotide sequence ID" value="NZ_BMHA01000002.1"/>
</dbReference>